<sequence length="85" mass="9400">MKGKRLARQASFQQLTLRAARSENRHHIHAEAVQVAGHIDATSTGFMGGIMAAGLAVFHQLLGFCKEVNGWIHRYGRYVTHVSSL</sequence>
<keyword evidence="2" id="KW-1185">Reference proteome</keyword>
<protein>
    <submittedName>
        <fullName evidence="1">Uncharacterized protein</fullName>
    </submittedName>
</protein>
<organism evidence="1 2">
    <name type="scientific">Marinobacter zhanjiangensis</name>
    <dbReference type="NCBI Taxonomy" id="578215"/>
    <lineage>
        <taxon>Bacteria</taxon>
        <taxon>Pseudomonadati</taxon>
        <taxon>Pseudomonadota</taxon>
        <taxon>Gammaproteobacteria</taxon>
        <taxon>Pseudomonadales</taxon>
        <taxon>Marinobacteraceae</taxon>
        <taxon>Marinobacter</taxon>
    </lineage>
</organism>
<dbReference type="EMBL" id="BMXV01000005">
    <property type="protein sequence ID" value="GGY76906.1"/>
    <property type="molecule type" value="Genomic_DNA"/>
</dbReference>
<comment type="caution">
    <text evidence="1">The sequence shown here is derived from an EMBL/GenBank/DDBJ whole genome shotgun (WGS) entry which is preliminary data.</text>
</comment>
<name>A0ABQ3B3R0_9GAMM</name>
<accession>A0ABQ3B3R0</accession>
<dbReference type="Proteomes" id="UP000601597">
    <property type="component" value="Unassembled WGS sequence"/>
</dbReference>
<reference evidence="2" key="1">
    <citation type="journal article" date="2019" name="Int. J. Syst. Evol. Microbiol.">
        <title>The Global Catalogue of Microorganisms (GCM) 10K type strain sequencing project: providing services to taxonomists for standard genome sequencing and annotation.</title>
        <authorList>
            <consortium name="The Broad Institute Genomics Platform"/>
            <consortium name="The Broad Institute Genome Sequencing Center for Infectious Disease"/>
            <person name="Wu L."/>
            <person name="Ma J."/>
        </authorList>
    </citation>
    <scope>NUCLEOTIDE SEQUENCE [LARGE SCALE GENOMIC DNA]</scope>
    <source>
        <strain evidence="2">KCTC 22280</strain>
    </source>
</reference>
<gene>
    <name evidence="1" type="ORF">GCM10007071_25590</name>
</gene>
<evidence type="ECO:0000313" key="2">
    <source>
        <dbReference type="Proteomes" id="UP000601597"/>
    </source>
</evidence>
<evidence type="ECO:0000313" key="1">
    <source>
        <dbReference type="EMBL" id="GGY76906.1"/>
    </source>
</evidence>
<proteinExistence type="predicted"/>